<dbReference type="EMBL" id="NKCZ01000097">
    <property type="protein sequence ID" value="POD85156.1"/>
    <property type="molecule type" value="Genomic_DNA"/>
</dbReference>
<dbReference type="Gene3D" id="1.10.10.10">
    <property type="entry name" value="Winged helix-like DNA-binding domain superfamily/Winged helix DNA-binding domain"/>
    <property type="match status" value="1"/>
</dbReference>
<dbReference type="InterPro" id="IPR050679">
    <property type="entry name" value="Bact_HTH_transcr_reg"/>
</dbReference>
<evidence type="ECO:0000256" key="1">
    <source>
        <dbReference type="ARBA" id="ARBA00023015"/>
    </source>
</evidence>
<gene>
    <name evidence="5" type="ORF">S101258_01467</name>
</gene>
<dbReference type="Proteomes" id="UP000236990">
    <property type="component" value="Unassembled WGS sequence"/>
</dbReference>
<dbReference type="InterPro" id="IPR036390">
    <property type="entry name" value="WH_DNA-bd_sf"/>
</dbReference>
<dbReference type="InterPro" id="IPR028978">
    <property type="entry name" value="Chorismate_lyase_/UTRA_dom_sf"/>
</dbReference>
<evidence type="ECO:0000256" key="2">
    <source>
        <dbReference type="ARBA" id="ARBA00023125"/>
    </source>
</evidence>
<evidence type="ECO:0000313" key="5">
    <source>
        <dbReference type="EMBL" id="POD85156.1"/>
    </source>
</evidence>
<accession>A0A2S3U681</accession>
<dbReference type="PROSITE" id="PS50949">
    <property type="entry name" value="HTH_GNTR"/>
    <property type="match status" value="1"/>
</dbReference>
<keyword evidence="3" id="KW-0804">Transcription</keyword>
<proteinExistence type="predicted"/>
<name>A0A2S3U681_LACPN</name>
<dbReference type="InterPro" id="IPR011663">
    <property type="entry name" value="UTRA"/>
</dbReference>
<keyword evidence="1" id="KW-0805">Transcription regulation</keyword>
<dbReference type="PANTHER" id="PTHR44846">
    <property type="entry name" value="MANNOSYL-D-GLYCERATE TRANSPORT/METABOLISM SYSTEM REPRESSOR MNGR-RELATED"/>
    <property type="match status" value="1"/>
</dbReference>
<dbReference type="SMART" id="SM00345">
    <property type="entry name" value="HTH_GNTR"/>
    <property type="match status" value="1"/>
</dbReference>
<dbReference type="SMART" id="SM00866">
    <property type="entry name" value="UTRA"/>
    <property type="match status" value="1"/>
</dbReference>
<organism evidence="5 6">
    <name type="scientific">Lactiplantibacillus plantarum subsp. plantarum</name>
    <dbReference type="NCBI Taxonomy" id="337330"/>
    <lineage>
        <taxon>Bacteria</taxon>
        <taxon>Bacillati</taxon>
        <taxon>Bacillota</taxon>
        <taxon>Bacilli</taxon>
        <taxon>Lactobacillales</taxon>
        <taxon>Lactobacillaceae</taxon>
        <taxon>Lactiplantibacillus</taxon>
    </lineage>
</organism>
<dbReference type="GO" id="GO:0003700">
    <property type="term" value="F:DNA-binding transcription factor activity"/>
    <property type="evidence" value="ECO:0007669"/>
    <property type="project" value="InterPro"/>
</dbReference>
<dbReference type="SUPFAM" id="SSF64288">
    <property type="entry name" value="Chorismate lyase-like"/>
    <property type="match status" value="1"/>
</dbReference>
<feature type="domain" description="HTH gntR-type" evidence="4">
    <location>
        <begin position="7"/>
        <end position="75"/>
    </location>
</feature>
<reference evidence="5 6" key="1">
    <citation type="submission" date="2017-06" db="EMBL/GenBank/DDBJ databases">
        <title>Genome sequence of Lactobacillus plantarum subsp. plantarum strain SRCM101258.</title>
        <authorList>
            <person name="Cho S.H."/>
        </authorList>
    </citation>
    <scope>NUCLEOTIDE SEQUENCE [LARGE SCALE GENOMIC DNA]</scope>
    <source>
        <strain evidence="5 6">SRCM101258</strain>
    </source>
</reference>
<dbReference type="GO" id="GO:0045892">
    <property type="term" value="P:negative regulation of DNA-templated transcription"/>
    <property type="evidence" value="ECO:0007669"/>
    <property type="project" value="TreeGrafter"/>
</dbReference>
<protein>
    <submittedName>
        <fullName evidence="5">Putative HTH-type transcriptional regulator YurK</fullName>
    </submittedName>
</protein>
<dbReference type="PRINTS" id="PR00035">
    <property type="entry name" value="HTHGNTR"/>
</dbReference>
<evidence type="ECO:0000313" key="6">
    <source>
        <dbReference type="Proteomes" id="UP000236990"/>
    </source>
</evidence>
<keyword evidence="2" id="KW-0238">DNA-binding</keyword>
<dbReference type="InterPro" id="IPR000524">
    <property type="entry name" value="Tscrpt_reg_HTH_GntR"/>
</dbReference>
<dbReference type="AlphaFoldDB" id="A0A2S3U681"/>
<dbReference type="PANTHER" id="PTHR44846:SF1">
    <property type="entry name" value="MANNOSYL-D-GLYCERATE TRANSPORT_METABOLISM SYSTEM REPRESSOR MNGR-RELATED"/>
    <property type="match status" value="1"/>
</dbReference>
<sequence length="237" mass="27611">MASSKIVPLYQSMLNDLIRQIESGELVENAKLPSEQKLGEKYDVSRITVRRALAELENKDYIYKKQGQGSFVKNKEDIDLGIHYLDVRKAIENMNAVPEIRLEAFKLIVDGSESDVRKVMEINSDVYLYYLRYMVYADHRPVFHEQVYLPFERFPRIFNSEIVNNDLMPFLVKKYGLKASFFSHTQPALITKSNQKEFDLNVGDPMIYMQTRGIEEKEIIYYRKAAVVGNLIMYIVG</sequence>
<comment type="caution">
    <text evidence="5">The sequence shown here is derived from an EMBL/GenBank/DDBJ whole genome shotgun (WGS) entry which is preliminary data.</text>
</comment>
<evidence type="ECO:0000256" key="3">
    <source>
        <dbReference type="ARBA" id="ARBA00023163"/>
    </source>
</evidence>
<dbReference type="Gene3D" id="3.40.1410.10">
    <property type="entry name" value="Chorismate lyase-like"/>
    <property type="match status" value="1"/>
</dbReference>
<dbReference type="InterPro" id="IPR036388">
    <property type="entry name" value="WH-like_DNA-bd_sf"/>
</dbReference>
<dbReference type="GO" id="GO:0003677">
    <property type="term" value="F:DNA binding"/>
    <property type="evidence" value="ECO:0007669"/>
    <property type="project" value="UniProtKB-KW"/>
</dbReference>
<dbReference type="CDD" id="cd07377">
    <property type="entry name" value="WHTH_GntR"/>
    <property type="match status" value="1"/>
</dbReference>
<dbReference type="Pfam" id="PF07702">
    <property type="entry name" value="UTRA"/>
    <property type="match status" value="1"/>
</dbReference>
<dbReference type="Pfam" id="PF00392">
    <property type="entry name" value="GntR"/>
    <property type="match status" value="1"/>
</dbReference>
<dbReference type="SUPFAM" id="SSF46785">
    <property type="entry name" value="Winged helix' DNA-binding domain"/>
    <property type="match status" value="1"/>
</dbReference>
<evidence type="ECO:0000259" key="4">
    <source>
        <dbReference type="PROSITE" id="PS50949"/>
    </source>
</evidence>